<name>A0AB40AY30_DIOCR</name>
<dbReference type="PANTHER" id="PTHR33405:SF4">
    <property type="entry name" value="PROTEIN FLX-LIKE 2"/>
    <property type="match status" value="1"/>
</dbReference>
<dbReference type="GO" id="GO:0016604">
    <property type="term" value="C:nuclear body"/>
    <property type="evidence" value="ECO:0007669"/>
    <property type="project" value="EnsemblPlants"/>
</dbReference>
<keyword evidence="3" id="KW-0221">Differentiation</keyword>
<keyword evidence="2" id="KW-0217">Developmental protein</keyword>
<dbReference type="InterPro" id="IPR040353">
    <property type="entry name" value="FLX/FLX-like"/>
</dbReference>
<evidence type="ECO:0000256" key="6">
    <source>
        <dbReference type="SAM" id="Coils"/>
    </source>
</evidence>
<accession>A0AB40AY30</accession>
<proteinExistence type="inferred from homology"/>
<protein>
    <submittedName>
        <fullName evidence="9">Protein FLX-like 2 isoform X1</fullName>
    </submittedName>
</protein>
<reference evidence="9" key="1">
    <citation type="submission" date="2025-08" db="UniProtKB">
        <authorList>
            <consortium name="RefSeq"/>
        </authorList>
    </citation>
    <scope>IDENTIFICATION</scope>
</reference>
<evidence type="ECO:0000256" key="2">
    <source>
        <dbReference type="ARBA" id="ARBA00022473"/>
    </source>
</evidence>
<feature type="region of interest" description="Disordered" evidence="7">
    <location>
        <begin position="1"/>
        <end position="26"/>
    </location>
</feature>
<dbReference type="PANTHER" id="PTHR33405">
    <property type="entry name" value="PROTEIN FLX-LIKE 2"/>
    <property type="match status" value="1"/>
</dbReference>
<evidence type="ECO:0000256" key="3">
    <source>
        <dbReference type="ARBA" id="ARBA00022782"/>
    </source>
</evidence>
<evidence type="ECO:0000256" key="4">
    <source>
        <dbReference type="ARBA" id="ARBA00023054"/>
    </source>
</evidence>
<evidence type="ECO:0000256" key="1">
    <source>
        <dbReference type="ARBA" id="ARBA00005405"/>
    </source>
</evidence>
<evidence type="ECO:0000313" key="8">
    <source>
        <dbReference type="Proteomes" id="UP001515500"/>
    </source>
</evidence>
<keyword evidence="8" id="KW-1185">Reference proteome</keyword>
<dbReference type="AlphaFoldDB" id="A0AB40AY30"/>
<evidence type="ECO:0000256" key="7">
    <source>
        <dbReference type="SAM" id="MobiDB-lite"/>
    </source>
</evidence>
<evidence type="ECO:0000313" key="9">
    <source>
        <dbReference type="RefSeq" id="XP_039119887.1"/>
    </source>
</evidence>
<feature type="coiled-coil region" evidence="6">
    <location>
        <begin position="202"/>
        <end position="236"/>
    </location>
</feature>
<feature type="region of interest" description="Disordered" evidence="7">
    <location>
        <begin position="352"/>
        <end position="419"/>
    </location>
</feature>
<gene>
    <name evidence="9" type="primary">LOC120256219</name>
</gene>
<keyword evidence="5" id="KW-0287">Flowering</keyword>
<sequence>MGSKGRVPPHLRRPLPGPGMLHPDPFSAAVRPPPGAFPLEMLPLPEVLEQKLAAQHIEMERLATENQRIAATHSTLRQELAAAQQELQRLQSHMGVIKAEQEQQMRALLEKNGRMEAELQASEPFKADLQQAHAEVQNLVAARQELILKIQQLNQDLQRSHGDAQQIPALLSELDALRQEYEHCRATYEYERKIFTDHYESLQLMEKNYISMVREVEKLRAELANAANTAANTAANPGRSDCDSGGTFGSNASHKEIDASNHHSVGQTTYEDGYGVSQMRGSSSAAVPYGVGPLGPPPPAWVGHDARGPGFDASRNAIYDTSRGAGGFDTSGGTSSYDPSMIGGYGIPRGANAFEAQRGGSGYDAPKGPASAPTTGPIGNSGHPYGAPLAMNPYGSAPQPPPHMGSAYDVPRAGNVGRR</sequence>
<keyword evidence="4 6" id="KW-0175">Coiled coil</keyword>
<evidence type="ECO:0000256" key="5">
    <source>
        <dbReference type="ARBA" id="ARBA00023089"/>
    </source>
</evidence>
<dbReference type="GO" id="GO:0030154">
    <property type="term" value="P:cell differentiation"/>
    <property type="evidence" value="ECO:0007669"/>
    <property type="project" value="UniProtKB-KW"/>
</dbReference>
<dbReference type="GeneID" id="120256219"/>
<dbReference type="GO" id="GO:0009908">
    <property type="term" value="P:flower development"/>
    <property type="evidence" value="ECO:0007669"/>
    <property type="project" value="UniProtKB-KW"/>
</dbReference>
<dbReference type="RefSeq" id="XP_039119887.1">
    <property type="nucleotide sequence ID" value="XM_039263953.1"/>
</dbReference>
<comment type="similarity">
    <text evidence="1">Belongs to the FLX family.</text>
</comment>
<feature type="coiled-coil region" evidence="6">
    <location>
        <begin position="66"/>
        <end position="156"/>
    </location>
</feature>
<organism evidence="8 9">
    <name type="scientific">Dioscorea cayennensis subsp. rotundata</name>
    <name type="common">White Guinea yam</name>
    <name type="synonym">Dioscorea rotundata</name>
    <dbReference type="NCBI Taxonomy" id="55577"/>
    <lineage>
        <taxon>Eukaryota</taxon>
        <taxon>Viridiplantae</taxon>
        <taxon>Streptophyta</taxon>
        <taxon>Embryophyta</taxon>
        <taxon>Tracheophyta</taxon>
        <taxon>Spermatophyta</taxon>
        <taxon>Magnoliopsida</taxon>
        <taxon>Liliopsida</taxon>
        <taxon>Dioscoreales</taxon>
        <taxon>Dioscoreaceae</taxon>
        <taxon>Dioscorea</taxon>
    </lineage>
</organism>
<dbReference type="Proteomes" id="UP001515500">
    <property type="component" value="Chromosome 3"/>
</dbReference>